<feature type="compositionally biased region" description="Polar residues" evidence="1">
    <location>
        <begin position="92"/>
        <end position="102"/>
    </location>
</feature>
<evidence type="ECO:0000256" key="1">
    <source>
        <dbReference type="SAM" id="MobiDB-lite"/>
    </source>
</evidence>
<dbReference type="RefSeq" id="WP_377314641.1">
    <property type="nucleotide sequence ID" value="NZ_JBHUIY010000004.1"/>
</dbReference>
<feature type="compositionally biased region" description="Basic and acidic residues" evidence="1">
    <location>
        <begin position="22"/>
        <end position="36"/>
    </location>
</feature>
<reference evidence="3" key="1">
    <citation type="journal article" date="2019" name="Int. J. Syst. Evol. Microbiol.">
        <title>The Global Catalogue of Microorganisms (GCM) 10K type strain sequencing project: providing services to taxonomists for standard genome sequencing and annotation.</title>
        <authorList>
            <consortium name="The Broad Institute Genomics Platform"/>
            <consortium name="The Broad Institute Genome Sequencing Center for Infectious Disease"/>
            <person name="Wu L."/>
            <person name="Ma J."/>
        </authorList>
    </citation>
    <scope>NUCLEOTIDE SEQUENCE [LARGE SCALE GENOMIC DNA]</scope>
    <source>
        <strain evidence="3">KCTC 15012</strain>
    </source>
</reference>
<dbReference type="Proteomes" id="UP001597296">
    <property type="component" value="Unassembled WGS sequence"/>
</dbReference>
<feature type="region of interest" description="Disordered" evidence="1">
    <location>
        <begin position="1"/>
        <end position="108"/>
    </location>
</feature>
<dbReference type="EMBL" id="JBHUIY010000004">
    <property type="protein sequence ID" value="MFD2232783.1"/>
    <property type="molecule type" value="Genomic_DNA"/>
</dbReference>
<gene>
    <name evidence="2" type="ORF">ACFSNB_03085</name>
</gene>
<evidence type="ECO:0000313" key="2">
    <source>
        <dbReference type="EMBL" id="MFD2232783.1"/>
    </source>
</evidence>
<protein>
    <submittedName>
        <fullName evidence="2">Uncharacterized protein</fullName>
    </submittedName>
</protein>
<feature type="compositionally biased region" description="Polar residues" evidence="1">
    <location>
        <begin position="1"/>
        <end position="11"/>
    </location>
</feature>
<accession>A0ABW5C9S7</accession>
<name>A0ABW5C9S7_9PROT</name>
<sequence>MSGQSLAQAVNTPAIWPTPRAGDGDKWSARKQRDDSLTQQAMAWPTPAARDWRAPNSAASHDRRNEGSGRGQQLPNFVEHRFSSLPAPGTSDGPTSSPNGQTSRRRLNPQFAEWLMQWPIGWTACDSSATAFARWKQRSRSALSALLSRPAIEADGQLRLFGEAAE</sequence>
<keyword evidence="3" id="KW-1185">Reference proteome</keyword>
<organism evidence="2 3">
    <name type="scientific">Phaeospirillum tilakii</name>
    <dbReference type="NCBI Taxonomy" id="741673"/>
    <lineage>
        <taxon>Bacteria</taxon>
        <taxon>Pseudomonadati</taxon>
        <taxon>Pseudomonadota</taxon>
        <taxon>Alphaproteobacteria</taxon>
        <taxon>Rhodospirillales</taxon>
        <taxon>Rhodospirillaceae</taxon>
        <taxon>Phaeospirillum</taxon>
    </lineage>
</organism>
<evidence type="ECO:0000313" key="3">
    <source>
        <dbReference type="Proteomes" id="UP001597296"/>
    </source>
</evidence>
<comment type="caution">
    <text evidence="2">The sequence shown here is derived from an EMBL/GenBank/DDBJ whole genome shotgun (WGS) entry which is preliminary data.</text>
</comment>
<proteinExistence type="predicted"/>